<dbReference type="Gene3D" id="4.10.320.10">
    <property type="entry name" value="E3-binding domain"/>
    <property type="match status" value="1"/>
</dbReference>
<dbReference type="InterPro" id="IPR011053">
    <property type="entry name" value="Single_hybrid_motif"/>
</dbReference>
<dbReference type="InterPro" id="IPR023213">
    <property type="entry name" value="CAT-like_dom_sf"/>
</dbReference>
<dbReference type="EC" id="2.3.1.-" evidence="7"/>
<dbReference type="Pfam" id="PF00364">
    <property type="entry name" value="Biotin_lipoyl"/>
    <property type="match status" value="1"/>
</dbReference>
<dbReference type="CDD" id="cd06849">
    <property type="entry name" value="lipoyl_domain"/>
    <property type="match status" value="1"/>
</dbReference>
<keyword evidence="5 7" id="KW-0450">Lipoyl</keyword>
<dbReference type="PROSITE" id="PS00189">
    <property type="entry name" value="LIPOYL"/>
    <property type="match status" value="1"/>
</dbReference>
<dbReference type="Proteomes" id="UP001153642">
    <property type="component" value="Unassembled WGS sequence"/>
</dbReference>
<dbReference type="InterPro" id="IPR000089">
    <property type="entry name" value="Biotin_lipoyl"/>
</dbReference>
<dbReference type="SUPFAM" id="SSF51230">
    <property type="entry name" value="Single hybrid motif"/>
    <property type="match status" value="1"/>
</dbReference>
<dbReference type="Gene3D" id="3.30.559.10">
    <property type="entry name" value="Chloramphenicol acetyltransferase-like domain"/>
    <property type="match status" value="1"/>
</dbReference>
<organism evidence="11 12">
    <name type="scientific">Galbibacter pacificus</name>
    <dbReference type="NCBI Taxonomy" id="2996052"/>
    <lineage>
        <taxon>Bacteria</taxon>
        <taxon>Pseudomonadati</taxon>
        <taxon>Bacteroidota</taxon>
        <taxon>Flavobacteriia</taxon>
        <taxon>Flavobacteriales</taxon>
        <taxon>Flavobacteriaceae</taxon>
        <taxon>Galbibacter</taxon>
    </lineage>
</organism>
<dbReference type="Pfam" id="PF00198">
    <property type="entry name" value="2-oxoacid_dh"/>
    <property type="match status" value="1"/>
</dbReference>
<dbReference type="EMBL" id="JAPMUA010000006">
    <property type="protein sequence ID" value="MDG3587176.1"/>
    <property type="molecule type" value="Genomic_DNA"/>
</dbReference>
<keyword evidence="12" id="KW-1185">Reference proteome</keyword>
<proteinExistence type="inferred from homology"/>
<feature type="region of interest" description="Disordered" evidence="8">
    <location>
        <begin position="178"/>
        <end position="212"/>
    </location>
</feature>
<evidence type="ECO:0000256" key="7">
    <source>
        <dbReference type="RuleBase" id="RU003423"/>
    </source>
</evidence>
<comment type="subunit">
    <text evidence="3">Forms a 24-polypeptide structural core with octahedral symmetry.</text>
</comment>
<evidence type="ECO:0000256" key="1">
    <source>
        <dbReference type="ARBA" id="ARBA00001938"/>
    </source>
</evidence>
<name>A0ABT6FV76_9FLAO</name>
<dbReference type="SUPFAM" id="SSF47005">
    <property type="entry name" value="Peripheral subunit-binding domain of 2-oxo acid dehydrogenase complex"/>
    <property type="match status" value="1"/>
</dbReference>
<dbReference type="PROSITE" id="PS51826">
    <property type="entry name" value="PSBD"/>
    <property type="match status" value="1"/>
</dbReference>
<dbReference type="InterPro" id="IPR004167">
    <property type="entry name" value="PSBD"/>
</dbReference>
<dbReference type="PANTHER" id="PTHR43178">
    <property type="entry name" value="DIHYDROLIPOAMIDE ACETYLTRANSFERASE COMPONENT OF PYRUVATE DEHYDROGENASE COMPLEX"/>
    <property type="match status" value="1"/>
</dbReference>
<dbReference type="InterPro" id="IPR003016">
    <property type="entry name" value="2-oxoA_DH_lipoyl-BS"/>
</dbReference>
<evidence type="ECO:0000256" key="3">
    <source>
        <dbReference type="ARBA" id="ARBA00011484"/>
    </source>
</evidence>
<evidence type="ECO:0000259" key="9">
    <source>
        <dbReference type="PROSITE" id="PS50968"/>
    </source>
</evidence>
<sequence>MAKIELKLPQMGESVAEATVTSWLKEIGDTIEADEAILEIATDKVDSEVPSEVDGVLIEKFFEVDDVAKVGDVLAIIETDGDEDGNEEETLNHTQVEEVDEEAAEEAVASIQEDINTVKETVAAPVADFSTSEKFFSPLVKNIAKEENIGLEELEGIAGTGKDGRVTKDDILGYLEKRSGKPTISTETETKPETKEAPQAATNEEPVKTQPPQVVNKQQAATQATPVSVNGQDEIVEMTRMGKLIAHHMSQSVQTSAHVQSFIEVDVTNIWNWRNKVKHEFQNREGEKLTFTPIFMKIIAKTIKDFPLINISVDGDKIIKRKNINLGMAAALPDGNLIVPVIKNADQLNLVGMAKRVNDLAGRARENKLKPDEIQGGTYTVTNVGTFGSVMGTPIINQPQVAILALGAIRKVPAVIETPEGDFIGIRHKMFLSHSYDHRVVNGALGGQFIQRVAEYIEAWDPNKEI</sequence>
<dbReference type="Pfam" id="PF02817">
    <property type="entry name" value="E3_binding"/>
    <property type="match status" value="1"/>
</dbReference>
<evidence type="ECO:0000256" key="5">
    <source>
        <dbReference type="ARBA" id="ARBA00022823"/>
    </source>
</evidence>
<dbReference type="SUPFAM" id="SSF52777">
    <property type="entry name" value="CoA-dependent acyltransferases"/>
    <property type="match status" value="1"/>
</dbReference>
<keyword evidence="6 7" id="KW-0012">Acyltransferase</keyword>
<evidence type="ECO:0000313" key="11">
    <source>
        <dbReference type="EMBL" id="MDG3587176.1"/>
    </source>
</evidence>
<dbReference type="InterPro" id="IPR001078">
    <property type="entry name" value="2-oxoacid_DH_actylTfrase"/>
</dbReference>
<dbReference type="PANTHER" id="PTHR43178:SF5">
    <property type="entry name" value="LIPOAMIDE ACYLTRANSFERASE COMPONENT OF BRANCHED-CHAIN ALPHA-KETO ACID DEHYDROGENASE COMPLEX, MITOCHONDRIAL"/>
    <property type="match status" value="1"/>
</dbReference>
<comment type="similarity">
    <text evidence="2 7">Belongs to the 2-oxoacid dehydrogenase family.</text>
</comment>
<dbReference type="Gene3D" id="2.40.50.100">
    <property type="match status" value="1"/>
</dbReference>
<comment type="caution">
    <text evidence="11">The sequence shown here is derived from an EMBL/GenBank/DDBJ whole genome shotgun (WGS) entry which is preliminary data.</text>
</comment>
<evidence type="ECO:0000259" key="10">
    <source>
        <dbReference type="PROSITE" id="PS51826"/>
    </source>
</evidence>
<accession>A0ABT6FV76</accession>
<gene>
    <name evidence="11" type="ORF">OSR52_14975</name>
</gene>
<evidence type="ECO:0000256" key="4">
    <source>
        <dbReference type="ARBA" id="ARBA00022679"/>
    </source>
</evidence>
<dbReference type="InterPro" id="IPR050743">
    <property type="entry name" value="2-oxoacid_DH_E2_comp"/>
</dbReference>
<evidence type="ECO:0000256" key="6">
    <source>
        <dbReference type="ARBA" id="ARBA00023315"/>
    </source>
</evidence>
<dbReference type="RefSeq" id="WP_277901113.1">
    <property type="nucleotide sequence ID" value="NZ_JAPMUA010000006.1"/>
</dbReference>
<dbReference type="InterPro" id="IPR036625">
    <property type="entry name" value="E3-bd_dom_sf"/>
</dbReference>
<dbReference type="PROSITE" id="PS50968">
    <property type="entry name" value="BIOTINYL_LIPOYL"/>
    <property type="match status" value="1"/>
</dbReference>
<evidence type="ECO:0000256" key="2">
    <source>
        <dbReference type="ARBA" id="ARBA00007317"/>
    </source>
</evidence>
<evidence type="ECO:0000256" key="8">
    <source>
        <dbReference type="SAM" id="MobiDB-lite"/>
    </source>
</evidence>
<protein>
    <recommendedName>
        <fullName evidence="7">Dihydrolipoamide acetyltransferase component of pyruvate dehydrogenase complex</fullName>
        <ecNumber evidence="7">2.3.1.-</ecNumber>
    </recommendedName>
</protein>
<reference evidence="11" key="1">
    <citation type="submission" date="2022-11" db="EMBL/GenBank/DDBJ databases">
        <title>High-quality draft genome sequence of Galbibacter sp. strain CMA-7.</title>
        <authorList>
            <person name="Wei L."/>
            <person name="Dong C."/>
            <person name="Shao Z."/>
        </authorList>
    </citation>
    <scope>NUCLEOTIDE SEQUENCE</scope>
    <source>
        <strain evidence="11">CMA-7</strain>
    </source>
</reference>
<feature type="domain" description="Peripheral subunit-binding (PSBD)" evidence="10">
    <location>
        <begin position="135"/>
        <end position="175"/>
    </location>
</feature>
<feature type="domain" description="Lipoyl-binding" evidence="9">
    <location>
        <begin position="3"/>
        <end position="78"/>
    </location>
</feature>
<keyword evidence="4 7" id="KW-0808">Transferase</keyword>
<evidence type="ECO:0000313" key="12">
    <source>
        <dbReference type="Proteomes" id="UP001153642"/>
    </source>
</evidence>
<comment type="cofactor">
    <cofactor evidence="1 7">
        <name>(R)-lipoate</name>
        <dbReference type="ChEBI" id="CHEBI:83088"/>
    </cofactor>
</comment>